<sequence>MPIEKDNITNAKDSQRLPEENPTPNQGNQSEAEEIAKPDRGGSGTQAIEADYLDAVPEGSHAEGNIAADNEEDAWKLDGSNANNLRTK</sequence>
<evidence type="ECO:0000256" key="1">
    <source>
        <dbReference type="SAM" id="MobiDB-lite"/>
    </source>
</evidence>
<comment type="caution">
    <text evidence="2">The sequence shown here is derived from an EMBL/GenBank/DDBJ whole genome shotgun (WGS) entry which is preliminary data.</text>
</comment>
<accession>A0A839GG28</accession>
<dbReference type="AlphaFoldDB" id="A0A839GG28"/>
<dbReference type="EMBL" id="JACJIQ010000014">
    <property type="protein sequence ID" value="MBA9078614.1"/>
    <property type="molecule type" value="Genomic_DNA"/>
</dbReference>
<name>A0A839GG28_9BACT</name>
<proteinExistence type="predicted"/>
<protein>
    <submittedName>
        <fullName evidence="2">Uncharacterized protein</fullName>
    </submittedName>
</protein>
<evidence type="ECO:0000313" key="3">
    <source>
        <dbReference type="Proteomes" id="UP000563094"/>
    </source>
</evidence>
<gene>
    <name evidence="2" type="ORF">FHS90_003344</name>
</gene>
<feature type="compositionally biased region" description="Basic and acidic residues" evidence="1">
    <location>
        <begin position="1"/>
        <end position="19"/>
    </location>
</feature>
<organism evidence="2 3">
    <name type="scientific">Rufibacter quisquiliarum</name>
    <dbReference type="NCBI Taxonomy" id="1549639"/>
    <lineage>
        <taxon>Bacteria</taxon>
        <taxon>Pseudomonadati</taxon>
        <taxon>Bacteroidota</taxon>
        <taxon>Cytophagia</taxon>
        <taxon>Cytophagales</taxon>
        <taxon>Hymenobacteraceae</taxon>
        <taxon>Rufibacter</taxon>
    </lineage>
</organism>
<feature type="region of interest" description="Disordered" evidence="1">
    <location>
        <begin position="1"/>
        <end position="88"/>
    </location>
</feature>
<dbReference type="Proteomes" id="UP000563094">
    <property type="component" value="Unassembled WGS sequence"/>
</dbReference>
<evidence type="ECO:0000313" key="2">
    <source>
        <dbReference type="EMBL" id="MBA9078614.1"/>
    </source>
</evidence>
<reference evidence="2 3" key="1">
    <citation type="submission" date="2020-08" db="EMBL/GenBank/DDBJ databases">
        <title>Genomic Encyclopedia of Type Strains, Phase IV (KMG-IV): sequencing the most valuable type-strain genomes for metagenomic binning, comparative biology and taxonomic classification.</title>
        <authorList>
            <person name="Goeker M."/>
        </authorList>
    </citation>
    <scope>NUCLEOTIDE SEQUENCE [LARGE SCALE GENOMIC DNA]</scope>
    <source>
        <strain evidence="2 3">DSM 29854</strain>
    </source>
</reference>
<dbReference type="RefSeq" id="WP_066836633.1">
    <property type="nucleotide sequence ID" value="NZ_JACJIQ010000014.1"/>
</dbReference>
<keyword evidence="3" id="KW-1185">Reference proteome</keyword>